<sequence>MSQSLCPVCQLNLDWQQGRYFCSHCEREVVKLAHCPDCEQALERLNACGAASYFCPQCNALKSKSCVQITLCLLENSQPEKLSE</sequence>
<evidence type="ECO:0000313" key="2">
    <source>
        <dbReference type="Proteomes" id="UP000027192"/>
    </source>
</evidence>
<dbReference type="AlphaFoldDB" id="A0A066RX11"/>
<keyword evidence="2" id="KW-1185">Reference proteome</keyword>
<proteinExistence type="predicted"/>
<accession>A0A066RX11</accession>
<gene>
    <name evidence="1" type="ORF">EA58_09460</name>
</gene>
<dbReference type="Gene3D" id="2.10.290.10">
    <property type="entry name" value="YfgJ-like"/>
    <property type="match status" value="1"/>
</dbReference>
<dbReference type="Proteomes" id="UP000027192">
    <property type="component" value="Unassembled WGS sequence"/>
</dbReference>
<keyword evidence="1" id="KW-0436">Ligase</keyword>
<dbReference type="OrthoDB" id="5405751at2"/>
<comment type="caution">
    <text evidence="1">The sequence shown here is derived from an EMBL/GenBank/DDBJ whole genome shotgun (WGS) entry which is preliminary data.</text>
</comment>
<dbReference type="RefSeq" id="WP_036751561.1">
    <property type="nucleotide sequence ID" value="NZ_JAGSGC010000001.1"/>
</dbReference>
<protein>
    <submittedName>
        <fullName evidence="1">DNA ligase</fullName>
    </submittedName>
</protein>
<name>A0A066RX11_9GAMM</name>
<evidence type="ECO:0000313" key="1">
    <source>
        <dbReference type="EMBL" id="KDM91943.1"/>
    </source>
</evidence>
<dbReference type="Pfam" id="PF07191">
    <property type="entry name" value="Zn_ribbon_6"/>
    <property type="match status" value="1"/>
</dbReference>
<dbReference type="GO" id="GO:0016874">
    <property type="term" value="F:ligase activity"/>
    <property type="evidence" value="ECO:0007669"/>
    <property type="project" value="UniProtKB-KW"/>
</dbReference>
<reference evidence="1 2" key="1">
    <citation type="submission" date="2014-04" db="EMBL/GenBank/DDBJ databases">
        <title>Draft genome sequence of Photobacterium halotolerans S2753: a solonamide, ngercheumicin and holomycin producer.</title>
        <authorList>
            <person name="Machado H.R."/>
            <person name="Gram L."/>
        </authorList>
    </citation>
    <scope>NUCLEOTIDE SEQUENCE [LARGE SCALE GENOMIC DNA]</scope>
    <source>
        <strain evidence="1 2">S2753</strain>
    </source>
</reference>
<dbReference type="STRING" id="1654360.EA58_09460"/>
<organism evidence="1 2">
    <name type="scientific">Photobacterium galatheae</name>
    <dbReference type="NCBI Taxonomy" id="1654360"/>
    <lineage>
        <taxon>Bacteria</taxon>
        <taxon>Pseudomonadati</taxon>
        <taxon>Pseudomonadota</taxon>
        <taxon>Gammaproteobacteria</taxon>
        <taxon>Vibrionales</taxon>
        <taxon>Vibrionaceae</taxon>
        <taxon>Photobacterium</taxon>
    </lineage>
</organism>
<dbReference type="InterPro" id="IPR029037">
    <property type="entry name" value="DUF1407/YfgJ-like_sf"/>
</dbReference>
<dbReference type="InterPro" id="IPR010807">
    <property type="entry name" value="YfgJ-like"/>
</dbReference>
<dbReference type="EMBL" id="JMIB01000017">
    <property type="protein sequence ID" value="KDM91943.1"/>
    <property type="molecule type" value="Genomic_DNA"/>
</dbReference>
<dbReference type="SUPFAM" id="SSF161187">
    <property type="entry name" value="YfgJ-like"/>
    <property type="match status" value="1"/>
</dbReference>